<comment type="caution">
    <text evidence="1">The sequence shown here is derived from an EMBL/GenBank/DDBJ whole genome shotgun (WGS) entry which is preliminary data.</text>
</comment>
<feature type="non-terminal residue" evidence="1">
    <location>
        <position position="59"/>
    </location>
</feature>
<evidence type="ECO:0000313" key="1">
    <source>
        <dbReference type="EMBL" id="ERI82116.1"/>
    </source>
</evidence>
<accession>U2DQW7</accession>
<dbReference type="HOGENOM" id="CLU_2966048_0_0_10"/>
<organism evidence="1 2">
    <name type="scientific">Bacteroides pyogenes F0041</name>
    <dbReference type="NCBI Taxonomy" id="1321819"/>
    <lineage>
        <taxon>Bacteria</taxon>
        <taxon>Pseudomonadati</taxon>
        <taxon>Bacteroidota</taxon>
        <taxon>Bacteroidia</taxon>
        <taxon>Bacteroidales</taxon>
        <taxon>Bacteroidaceae</taxon>
        <taxon>Bacteroides</taxon>
    </lineage>
</organism>
<dbReference type="EMBL" id="AWSV01000143">
    <property type="protein sequence ID" value="ERI82116.1"/>
    <property type="molecule type" value="Genomic_DNA"/>
</dbReference>
<sequence length="59" mass="6056">MAKINKLRLCCKHFGGLLGGSLLFACCSGCDAGRERDGEGTGRTAVGVNGISVGEWVAI</sequence>
<name>U2DQW7_9BACE</name>
<dbReference type="Proteomes" id="UP000016496">
    <property type="component" value="Unassembled WGS sequence"/>
</dbReference>
<reference evidence="1 2" key="1">
    <citation type="submission" date="2013-08" db="EMBL/GenBank/DDBJ databases">
        <authorList>
            <person name="Weinstock G."/>
            <person name="Sodergren E."/>
            <person name="Wylie T."/>
            <person name="Fulton L."/>
            <person name="Fulton R."/>
            <person name="Fronick C."/>
            <person name="O'Laughlin M."/>
            <person name="Godfrey J."/>
            <person name="Miner T."/>
            <person name="Herter B."/>
            <person name="Appelbaum E."/>
            <person name="Cordes M."/>
            <person name="Lek S."/>
            <person name="Wollam A."/>
            <person name="Pepin K.H."/>
            <person name="Palsikar V.B."/>
            <person name="Mitreva M."/>
            <person name="Wilson R.K."/>
        </authorList>
    </citation>
    <scope>NUCLEOTIDE SEQUENCE [LARGE SCALE GENOMIC DNA]</scope>
    <source>
        <strain evidence="1 2">F0041</strain>
    </source>
</reference>
<evidence type="ECO:0000313" key="2">
    <source>
        <dbReference type="Proteomes" id="UP000016496"/>
    </source>
</evidence>
<protein>
    <recommendedName>
        <fullName evidence="3">Lipoprotein</fullName>
    </recommendedName>
</protein>
<proteinExistence type="predicted"/>
<evidence type="ECO:0008006" key="3">
    <source>
        <dbReference type="Google" id="ProtNLM"/>
    </source>
</evidence>
<dbReference type="AlphaFoldDB" id="U2DQW7"/>
<gene>
    <name evidence="1" type="ORF">HMPREF1981_02624</name>
</gene>
<dbReference type="PROSITE" id="PS51257">
    <property type="entry name" value="PROKAR_LIPOPROTEIN"/>
    <property type="match status" value="1"/>
</dbReference>